<evidence type="ECO:0000313" key="1">
    <source>
        <dbReference type="EMBL" id="MBX42744.1"/>
    </source>
</evidence>
<protein>
    <submittedName>
        <fullName evidence="1">Uncharacterized protein</fullName>
    </submittedName>
</protein>
<sequence>MQISVFYNHNLLNVTCTSGISD</sequence>
<reference evidence="1" key="1">
    <citation type="submission" date="2018-02" db="EMBL/GenBank/DDBJ databases">
        <title>Rhizophora mucronata_Transcriptome.</title>
        <authorList>
            <person name="Meera S.P."/>
            <person name="Sreeshan A."/>
            <person name="Augustine A."/>
        </authorList>
    </citation>
    <scope>NUCLEOTIDE SEQUENCE</scope>
    <source>
        <tissue evidence="1">Leaf</tissue>
    </source>
</reference>
<accession>A0A2P2NJX7</accession>
<name>A0A2P2NJX7_RHIMU</name>
<organism evidence="1">
    <name type="scientific">Rhizophora mucronata</name>
    <name type="common">Asiatic mangrove</name>
    <dbReference type="NCBI Taxonomy" id="61149"/>
    <lineage>
        <taxon>Eukaryota</taxon>
        <taxon>Viridiplantae</taxon>
        <taxon>Streptophyta</taxon>
        <taxon>Embryophyta</taxon>
        <taxon>Tracheophyta</taxon>
        <taxon>Spermatophyta</taxon>
        <taxon>Magnoliopsida</taxon>
        <taxon>eudicotyledons</taxon>
        <taxon>Gunneridae</taxon>
        <taxon>Pentapetalae</taxon>
        <taxon>rosids</taxon>
        <taxon>fabids</taxon>
        <taxon>Malpighiales</taxon>
        <taxon>Rhizophoraceae</taxon>
        <taxon>Rhizophora</taxon>
    </lineage>
</organism>
<dbReference type="EMBL" id="GGEC01062260">
    <property type="protein sequence ID" value="MBX42744.1"/>
    <property type="molecule type" value="Transcribed_RNA"/>
</dbReference>
<dbReference type="AlphaFoldDB" id="A0A2P2NJX7"/>
<proteinExistence type="predicted"/>